<evidence type="ECO:0000256" key="1">
    <source>
        <dbReference type="SAM" id="MobiDB-lite"/>
    </source>
</evidence>
<keyword evidence="3" id="KW-1185">Reference proteome</keyword>
<dbReference type="EMBL" id="CCWP01000026">
    <property type="protein sequence ID" value="CEF01568.1"/>
    <property type="molecule type" value="Genomic_DNA"/>
</dbReference>
<sequence length="108" mass="11801">MTHDPVGPLHKGRADGMPAGPADVARLRAVAARICPAIRMGSAELRDAHTTRIPAADGILREELLRHRPFRLGRPRLLHPLVGLVLWMIWKNDRPGDADVLSATSGSY</sequence>
<gene>
    <name evidence="2" type="ORF">BLIC_c01325</name>
</gene>
<dbReference type="Proteomes" id="UP000043107">
    <property type="component" value="Unassembled WGS sequence"/>
</dbReference>
<proteinExistence type="predicted"/>
<evidence type="ECO:0000313" key="2">
    <source>
        <dbReference type="EMBL" id="CEF01568.1"/>
    </source>
</evidence>
<organism evidence="2 3">
    <name type="scientific">Bifidobacterium longum subsp. infantis</name>
    <dbReference type="NCBI Taxonomy" id="1682"/>
    <lineage>
        <taxon>Bacteria</taxon>
        <taxon>Bacillati</taxon>
        <taxon>Actinomycetota</taxon>
        <taxon>Actinomycetes</taxon>
        <taxon>Bifidobacteriales</taxon>
        <taxon>Bifidobacteriaceae</taxon>
        <taxon>Bifidobacterium</taxon>
    </lineage>
</organism>
<reference evidence="2 3" key="1">
    <citation type="submission" date="2014-09" db="EMBL/GenBank/DDBJ databases">
        <authorList>
            <person name="Bertelli C."/>
        </authorList>
    </citation>
    <scope>NUCLEOTIDE SEQUENCE [LARGE SCALE GENOMIC DNA]</scope>
    <source>
        <strain evidence="2 3">BIC1401111250</strain>
    </source>
</reference>
<protein>
    <submittedName>
        <fullName evidence="2">Uncharacterized protein</fullName>
    </submittedName>
</protein>
<comment type="caution">
    <text evidence="2">The sequence shown here is derived from an EMBL/GenBank/DDBJ whole genome shotgun (WGS) entry which is preliminary data.</text>
</comment>
<feature type="region of interest" description="Disordered" evidence="1">
    <location>
        <begin position="1"/>
        <end position="20"/>
    </location>
</feature>
<accession>A0ABP1XC10</accession>
<evidence type="ECO:0000313" key="3">
    <source>
        <dbReference type="Proteomes" id="UP000043107"/>
    </source>
</evidence>
<name>A0ABP1XC10_BIFLI</name>